<dbReference type="Pfam" id="PF07690">
    <property type="entry name" value="MFS_1"/>
    <property type="match status" value="1"/>
</dbReference>
<dbReference type="SUPFAM" id="SSF103473">
    <property type="entry name" value="MFS general substrate transporter"/>
    <property type="match status" value="1"/>
</dbReference>
<dbReference type="EMBL" id="BMMV01000033">
    <property type="protein sequence ID" value="GGK26386.1"/>
    <property type="molecule type" value="Genomic_DNA"/>
</dbReference>
<feature type="transmembrane region" description="Helical" evidence="9">
    <location>
        <begin position="95"/>
        <end position="112"/>
    </location>
</feature>
<dbReference type="Gene3D" id="1.20.1720.10">
    <property type="entry name" value="Multidrug resistance protein D"/>
    <property type="match status" value="1"/>
</dbReference>
<evidence type="ECO:0000256" key="1">
    <source>
        <dbReference type="ARBA" id="ARBA00004651"/>
    </source>
</evidence>
<keyword evidence="5 9" id="KW-1133">Transmembrane helix</keyword>
<evidence type="ECO:0000313" key="12">
    <source>
        <dbReference type="Proteomes" id="UP000660265"/>
    </source>
</evidence>
<dbReference type="Proteomes" id="UP000660265">
    <property type="component" value="Unassembled WGS sequence"/>
</dbReference>
<evidence type="ECO:0000256" key="6">
    <source>
        <dbReference type="ARBA" id="ARBA00023136"/>
    </source>
</evidence>
<keyword evidence="3" id="KW-1003">Cell membrane</keyword>
<feature type="transmembrane region" description="Helical" evidence="9">
    <location>
        <begin position="64"/>
        <end position="83"/>
    </location>
</feature>
<comment type="subcellular location">
    <subcellularLocation>
        <location evidence="1">Cell membrane</location>
        <topology evidence="1">Multi-pass membrane protein</topology>
    </subcellularLocation>
</comment>
<comment type="caution">
    <text evidence="11">The sequence shown here is derived from an EMBL/GenBank/DDBJ whole genome shotgun (WGS) entry which is preliminary data.</text>
</comment>
<feature type="transmembrane region" description="Helical" evidence="9">
    <location>
        <begin position="26"/>
        <end position="52"/>
    </location>
</feature>
<gene>
    <name evidence="11" type="ORF">GCM10011583_67930</name>
</gene>
<keyword evidence="12" id="KW-1185">Reference proteome</keyword>
<organism evidence="11 12">
    <name type="scientific">Streptomyces camponoticapitis</name>
    <dbReference type="NCBI Taxonomy" id="1616125"/>
    <lineage>
        <taxon>Bacteria</taxon>
        <taxon>Bacillati</taxon>
        <taxon>Actinomycetota</taxon>
        <taxon>Actinomycetes</taxon>
        <taxon>Kitasatosporales</taxon>
        <taxon>Streptomycetaceae</taxon>
        <taxon>Streptomyces</taxon>
    </lineage>
</organism>
<evidence type="ECO:0000256" key="5">
    <source>
        <dbReference type="ARBA" id="ARBA00022989"/>
    </source>
</evidence>
<feature type="transmembrane region" description="Helical" evidence="9">
    <location>
        <begin position="350"/>
        <end position="366"/>
    </location>
</feature>
<keyword evidence="6 9" id="KW-0472">Membrane</keyword>
<feature type="transmembrane region" description="Helical" evidence="9">
    <location>
        <begin position="244"/>
        <end position="265"/>
    </location>
</feature>
<evidence type="ECO:0000313" key="11">
    <source>
        <dbReference type="EMBL" id="GGK26386.1"/>
    </source>
</evidence>
<feature type="transmembrane region" description="Helical" evidence="9">
    <location>
        <begin position="419"/>
        <end position="436"/>
    </location>
</feature>
<feature type="transmembrane region" description="Helical" evidence="9">
    <location>
        <begin position="157"/>
        <end position="177"/>
    </location>
</feature>
<feature type="transmembrane region" description="Helical" evidence="9">
    <location>
        <begin position="215"/>
        <end position="238"/>
    </location>
</feature>
<reference evidence="12" key="1">
    <citation type="journal article" date="2019" name="Int. J. Syst. Evol. Microbiol.">
        <title>The Global Catalogue of Microorganisms (GCM) 10K type strain sequencing project: providing services to taxonomists for standard genome sequencing and annotation.</title>
        <authorList>
            <consortium name="The Broad Institute Genomics Platform"/>
            <consortium name="The Broad Institute Genome Sequencing Center for Infectious Disease"/>
            <person name="Wu L."/>
            <person name="Ma J."/>
        </authorList>
    </citation>
    <scope>NUCLEOTIDE SEQUENCE [LARGE SCALE GENOMIC DNA]</scope>
    <source>
        <strain evidence="12">CGMCC 4.7275</strain>
    </source>
</reference>
<dbReference type="InterPro" id="IPR020846">
    <property type="entry name" value="MFS_dom"/>
</dbReference>
<sequence length="507" mass="51296">MTSYRTSTGTAAIAPAAAPTAVSPRLWGLLAVLAGNMLIDALEVSVMVVAMPSIGAGLGLSLTVLQWTMSGFALGFGGLMLFGGRVVALLGRRRVYLAALLVFAAASLVAGVTSDPALLIATRFVKGFCAALTAPTGLAIISTAFAEGRERGRALSVYTLFGAGGFTAGLLLSGVLTEISWRWTLVFPAPVVLLLFVFGLRLIPSDEPEAAGPRHYGVAAALSFTGTLAALAFAIAAVPGAGWGGARVLGLGALAATLFSVFLAVERRASRPLVGAGAWVNRALIRSALGAAALNGSYLGLLFVITFHLQTRLGWGPLHTGLALLPASAPLAATALLSGRMVSKFGAPRLIALGALPPLLGHLWFLRLSAPTDYAYDVLPALLLVGAGFVLTFAALNAQATAGAPAAGRGMAGGVYQTAVQAAAVVMIALVATLLAGDVAPAGALEPAVLESYRPAVLLITGVGALGFLVGLSGLFPRTRERPPASAPASEPGSESALSAPVPPRTP</sequence>
<dbReference type="Gene3D" id="1.20.1250.20">
    <property type="entry name" value="MFS general substrate transporter like domains"/>
    <property type="match status" value="1"/>
</dbReference>
<dbReference type="PROSITE" id="PS50850">
    <property type="entry name" value="MFS"/>
    <property type="match status" value="1"/>
</dbReference>
<dbReference type="InterPro" id="IPR011701">
    <property type="entry name" value="MFS"/>
</dbReference>
<dbReference type="PANTHER" id="PTHR42718:SF46">
    <property type="entry name" value="BLR6921 PROTEIN"/>
    <property type="match status" value="1"/>
</dbReference>
<feature type="compositionally biased region" description="Low complexity" evidence="8">
    <location>
        <begin position="487"/>
        <end position="500"/>
    </location>
</feature>
<feature type="domain" description="Major facilitator superfamily (MFS) profile" evidence="10">
    <location>
        <begin position="29"/>
        <end position="480"/>
    </location>
</feature>
<feature type="region of interest" description="Disordered" evidence="8">
    <location>
        <begin position="480"/>
        <end position="507"/>
    </location>
</feature>
<feature type="transmembrane region" description="Helical" evidence="9">
    <location>
        <begin position="183"/>
        <end position="203"/>
    </location>
</feature>
<keyword evidence="2" id="KW-0813">Transport</keyword>
<evidence type="ECO:0000259" key="10">
    <source>
        <dbReference type="PROSITE" id="PS50850"/>
    </source>
</evidence>
<feature type="transmembrane region" description="Helical" evidence="9">
    <location>
        <begin position="124"/>
        <end position="145"/>
    </location>
</feature>
<dbReference type="InterPro" id="IPR036259">
    <property type="entry name" value="MFS_trans_sf"/>
</dbReference>
<protein>
    <submittedName>
        <fullName evidence="11">MFS transporter</fullName>
    </submittedName>
</protein>
<name>A0ABQ2EUL9_9ACTN</name>
<keyword evidence="4 9" id="KW-0812">Transmembrane</keyword>
<evidence type="ECO:0000256" key="2">
    <source>
        <dbReference type="ARBA" id="ARBA00022448"/>
    </source>
</evidence>
<dbReference type="RefSeq" id="WP_229701353.1">
    <property type="nucleotide sequence ID" value="NZ_BMMV01000033.1"/>
</dbReference>
<feature type="transmembrane region" description="Helical" evidence="9">
    <location>
        <begin position="321"/>
        <end position="338"/>
    </location>
</feature>
<evidence type="ECO:0000256" key="8">
    <source>
        <dbReference type="SAM" id="MobiDB-lite"/>
    </source>
</evidence>
<dbReference type="PANTHER" id="PTHR42718">
    <property type="entry name" value="MAJOR FACILITATOR SUPERFAMILY MULTIDRUG TRANSPORTER MFSC"/>
    <property type="match status" value="1"/>
</dbReference>
<feature type="transmembrane region" description="Helical" evidence="9">
    <location>
        <begin position="285"/>
        <end position="309"/>
    </location>
</feature>
<evidence type="ECO:0000256" key="3">
    <source>
        <dbReference type="ARBA" id="ARBA00022475"/>
    </source>
</evidence>
<proteinExistence type="predicted"/>
<feature type="transmembrane region" description="Helical" evidence="9">
    <location>
        <begin position="378"/>
        <end position="398"/>
    </location>
</feature>
<feature type="transmembrane region" description="Helical" evidence="9">
    <location>
        <begin position="456"/>
        <end position="476"/>
    </location>
</feature>
<evidence type="ECO:0000256" key="9">
    <source>
        <dbReference type="SAM" id="Phobius"/>
    </source>
</evidence>
<accession>A0ABQ2EUL9</accession>
<evidence type="ECO:0000256" key="4">
    <source>
        <dbReference type="ARBA" id="ARBA00022692"/>
    </source>
</evidence>
<evidence type="ECO:0000256" key="7">
    <source>
        <dbReference type="ARBA" id="ARBA00023251"/>
    </source>
</evidence>
<keyword evidence="7" id="KW-0046">Antibiotic resistance</keyword>